<reference evidence="1 2" key="1">
    <citation type="submission" date="2014-01" db="EMBL/GenBank/DDBJ databases">
        <title>Draft genome sequencing of Bacillus alcalophilus CGMCC 1.3604.</title>
        <authorList>
            <person name="Yang J."/>
            <person name="Diao L."/>
            <person name="Yang S."/>
        </authorList>
    </citation>
    <scope>NUCLEOTIDE SEQUENCE [LARGE SCALE GENOMIC DNA]</scope>
    <source>
        <strain evidence="1 2">CGMCC 1.3604</strain>
    </source>
</reference>
<proteinExistence type="predicted"/>
<organism evidence="1 2">
    <name type="scientific">Alkalihalobacillus alcalophilus ATCC 27647 = CGMCC 1.3604</name>
    <dbReference type="NCBI Taxonomy" id="1218173"/>
    <lineage>
        <taxon>Bacteria</taxon>
        <taxon>Bacillati</taxon>
        <taxon>Bacillota</taxon>
        <taxon>Bacilli</taxon>
        <taxon>Bacillales</taxon>
        <taxon>Bacillaceae</taxon>
        <taxon>Alkalihalobacillus</taxon>
    </lineage>
</organism>
<evidence type="ECO:0000313" key="1">
    <source>
        <dbReference type="EMBL" id="THG88491.1"/>
    </source>
</evidence>
<name>A0A4S4JTS9_ALKAL</name>
<protein>
    <submittedName>
        <fullName evidence="1">Uncharacterized protein</fullName>
    </submittedName>
</protein>
<dbReference type="Proteomes" id="UP000297014">
    <property type="component" value="Unassembled WGS sequence"/>
</dbReference>
<accession>A0A4S4JTS9</accession>
<gene>
    <name evidence="1" type="ORF">AJ85_03090</name>
</gene>
<evidence type="ECO:0000313" key="2">
    <source>
        <dbReference type="Proteomes" id="UP000297014"/>
    </source>
</evidence>
<sequence>MADYKEIDCWNCDCLELHKEIDDDVWKCQRCGCKSSE</sequence>
<comment type="caution">
    <text evidence="1">The sequence shown here is derived from an EMBL/GenBank/DDBJ whole genome shotgun (WGS) entry which is preliminary data.</text>
</comment>
<dbReference type="EMBL" id="JALP01000376">
    <property type="protein sequence ID" value="THG88491.1"/>
    <property type="molecule type" value="Genomic_DNA"/>
</dbReference>
<dbReference type="AlphaFoldDB" id="A0A4S4JTS9"/>